<gene>
    <name evidence="6" type="ORF">STIAU_6820</name>
</gene>
<dbReference type="InterPro" id="IPR027417">
    <property type="entry name" value="P-loop_NTPase"/>
</dbReference>
<evidence type="ECO:0000259" key="5">
    <source>
        <dbReference type="PROSITE" id="PS50893"/>
    </source>
</evidence>
<dbReference type="GO" id="GO:0005524">
    <property type="term" value="F:ATP binding"/>
    <property type="evidence" value="ECO:0007669"/>
    <property type="project" value="UniProtKB-KW"/>
</dbReference>
<evidence type="ECO:0000313" key="6">
    <source>
        <dbReference type="EMBL" id="EAU63098.1"/>
    </source>
</evidence>
<name>Q08RJ7_STIAD</name>
<feature type="domain" description="ABC transporter" evidence="5">
    <location>
        <begin position="54"/>
        <end position="286"/>
    </location>
</feature>
<dbReference type="InterPro" id="IPR003593">
    <property type="entry name" value="AAA+_ATPase"/>
</dbReference>
<dbReference type="CDD" id="cd03230">
    <property type="entry name" value="ABC_DR_subfamily_A"/>
    <property type="match status" value="1"/>
</dbReference>
<keyword evidence="4 6" id="KW-0067">ATP-binding</keyword>
<dbReference type="PATRIC" id="fig|378806.16.peg.1969"/>
<dbReference type="Proteomes" id="UP000032702">
    <property type="component" value="Unassembled WGS sequence"/>
</dbReference>
<evidence type="ECO:0000256" key="4">
    <source>
        <dbReference type="ARBA" id="ARBA00022840"/>
    </source>
</evidence>
<keyword evidence="3" id="KW-0547">Nucleotide-binding</keyword>
<dbReference type="SMART" id="SM00382">
    <property type="entry name" value="AAA"/>
    <property type="match status" value="1"/>
</dbReference>
<proteinExistence type="inferred from homology"/>
<evidence type="ECO:0000256" key="1">
    <source>
        <dbReference type="ARBA" id="ARBA00005417"/>
    </source>
</evidence>
<dbReference type="AlphaFoldDB" id="Q08RJ7"/>
<evidence type="ECO:0000313" key="7">
    <source>
        <dbReference type="Proteomes" id="UP000032702"/>
    </source>
</evidence>
<dbReference type="Gene3D" id="3.40.50.300">
    <property type="entry name" value="P-loop containing nucleotide triphosphate hydrolases"/>
    <property type="match status" value="1"/>
</dbReference>
<comment type="caution">
    <text evidence="6">The sequence shown here is derived from an EMBL/GenBank/DDBJ whole genome shotgun (WGS) entry which is preliminary data.</text>
</comment>
<comment type="similarity">
    <text evidence="1">Belongs to the ABC transporter superfamily.</text>
</comment>
<dbReference type="Pfam" id="PF00005">
    <property type="entry name" value="ABC_tran"/>
    <property type="match status" value="1"/>
</dbReference>
<protein>
    <submittedName>
        <fullName evidence="6">ABC transporter, ATP-binding protein</fullName>
    </submittedName>
</protein>
<accession>Q08RJ7</accession>
<reference evidence="6 7" key="1">
    <citation type="submission" date="2006-04" db="EMBL/GenBank/DDBJ databases">
        <authorList>
            <person name="Nierman W.C."/>
        </authorList>
    </citation>
    <scope>NUCLEOTIDE SEQUENCE [LARGE SCALE GENOMIC DNA]</scope>
    <source>
        <strain evidence="6 7">DW4/3-1</strain>
    </source>
</reference>
<evidence type="ECO:0000256" key="3">
    <source>
        <dbReference type="ARBA" id="ARBA00022741"/>
    </source>
</evidence>
<dbReference type="PANTHER" id="PTHR43335">
    <property type="entry name" value="ABC TRANSPORTER, ATP-BINDING PROTEIN"/>
    <property type="match status" value="1"/>
</dbReference>
<evidence type="ECO:0000256" key="2">
    <source>
        <dbReference type="ARBA" id="ARBA00022448"/>
    </source>
</evidence>
<sequence>MEGCENWTPPGFLGQSPRTFLSRGCEEADAVDSVQGPAIARRRRRLQWVSVPAIDVRGLQKTYRRAFGRRGHEALRGVDLTVPEGCAFGLIGPNGAGKTTFIKSILGIVQPTAGTVRVLGGSPEDPRIRARIGYLPERLHLPGAWTALAFLNTVARLKGLPADRAQSQRLLERVGLTAVEGRRIGGYSKGMRQRLGLAAALLGAPSLLVLDEPTDGIDPLGRMEVRGILQEEVRRGTTLFLNSHLLAETERVCDRVAILANGRVLREGRLEELARPRPRWTLRFAPGLDEAALVAAGFQRGNTEGLYHLEAEDPRVLNAALDKARGAGALLVELTRAGQDLESVLTSTLGEAA</sequence>
<dbReference type="InterPro" id="IPR003439">
    <property type="entry name" value="ABC_transporter-like_ATP-bd"/>
</dbReference>
<keyword evidence="2" id="KW-0813">Transport</keyword>
<dbReference type="PROSITE" id="PS00211">
    <property type="entry name" value="ABC_TRANSPORTER_1"/>
    <property type="match status" value="1"/>
</dbReference>
<dbReference type="InterPro" id="IPR017871">
    <property type="entry name" value="ABC_transporter-like_CS"/>
</dbReference>
<organism evidence="6 7">
    <name type="scientific">Stigmatella aurantiaca (strain DW4/3-1)</name>
    <dbReference type="NCBI Taxonomy" id="378806"/>
    <lineage>
        <taxon>Bacteria</taxon>
        <taxon>Pseudomonadati</taxon>
        <taxon>Myxococcota</taxon>
        <taxon>Myxococcia</taxon>
        <taxon>Myxococcales</taxon>
        <taxon>Cystobacterineae</taxon>
        <taxon>Archangiaceae</taxon>
        <taxon>Stigmatella</taxon>
    </lineage>
</organism>
<dbReference type="EMBL" id="AAMD01000183">
    <property type="protein sequence ID" value="EAU63098.1"/>
    <property type="molecule type" value="Genomic_DNA"/>
</dbReference>
<dbReference type="PROSITE" id="PS50893">
    <property type="entry name" value="ABC_TRANSPORTER_2"/>
    <property type="match status" value="1"/>
</dbReference>
<dbReference type="SUPFAM" id="SSF52540">
    <property type="entry name" value="P-loop containing nucleoside triphosphate hydrolases"/>
    <property type="match status" value="1"/>
</dbReference>
<dbReference type="GO" id="GO:0016887">
    <property type="term" value="F:ATP hydrolysis activity"/>
    <property type="evidence" value="ECO:0007669"/>
    <property type="project" value="InterPro"/>
</dbReference>